<keyword evidence="4" id="KW-1003">Cell membrane</keyword>
<evidence type="ECO:0000256" key="1">
    <source>
        <dbReference type="ARBA" id="ARBA00004377"/>
    </source>
</evidence>
<evidence type="ECO:0000256" key="8">
    <source>
        <dbReference type="ARBA" id="ARBA00022989"/>
    </source>
</evidence>
<dbReference type="EMBL" id="JMTB01000092">
    <property type="protein sequence ID" value="KFC05166.1"/>
    <property type="molecule type" value="Genomic_DNA"/>
</dbReference>
<comment type="similarity">
    <text evidence="2">Belongs to the GSP J family.</text>
</comment>
<feature type="region of interest" description="Disordered" evidence="10">
    <location>
        <begin position="193"/>
        <end position="220"/>
    </location>
</feature>
<protein>
    <recommendedName>
        <fullName evidence="3">Type II secretion system protein J</fullName>
    </recommendedName>
</protein>
<dbReference type="PROSITE" id="PS00409">
    <property type="entry name" value="PROKAR_NTER_METHYL"/>
    <property type="match status" value="1"/>
</dbReference>
<evidence type="ECO:0000256" key="5">
    <source>
        <dbReference type="ARBA" id="ARBA00022481"/>
    </source>
</evidence>
<dbReference type="AlphaFoldDB" id="A0A085A4M1"/>
<sequence length="220" mass="24257">MLKSNKQRGFTLLEVLVATTIFSLLSLASWAVLSGVLRAHERTRNADWHTRQISNVMTQLSDDINGFVPRQSRATGAVLSVADRSLTLSVRLTHSSTNDCCAPALQRVRWFLDGDTLYRAVAEYPDNPAEQTITPMISGVSALTLRYYDQGWQQPAGRNGTLFTRESALPGGLEVSFTLADNQTLTRRFLLTGKWPDDSGTATPKSDDTQQKAPQEGTEP</sequence>
<dbReference type="RefSeq" id="WP_038158541.1">
    <property type="nucleotide sequence ID" value="NZ_JMTB01000092.1"/>
</dbReference>
<dbReference type="InterPro" id="IPR012902">
    <property type="entry name" value="N_methyl_site"/>
</dbReference>
<dbReference type="PANTHER" id="PTHR39583:SF2">
    <property type="entry name" value="TYPE II SECRETION SYSTEM PROTEIN J"/>
    <property type="match status" value="1"/>
</dbReference>
<gene>
    <name evidence="12" type="primary">gspJ</name>
    <name evidence="12" type="ORF">GTGU_03034</name>
</gene>
<organism evidence="12 13">
    <name type="scientific">Trabulsiella guamensis ATCC 49490</name>
    <dbReference type="NCBI Taxonomy" id="1005994"/>
    <lineage>
        <taxon>Bacteria</taxon>
        <taxon>Pseudomonadati</taxon>
        <taxon>Pseudomonadota</taxon>
        <taxon>Gammaproteobacteria</taxon>
        <taxon>Enterobacterales</taxon>
        <taxon>Enterobacteriaceae</taxon>
        <taxon>Trabulsiella</taxon>
    </lineage>
</organism>
<proteinExistence type="inferred from homology"/>
<evidence type="ECO:0000256" key="9">
    <source>
        <dbReference type="ARBA" id="ARBA00023136"/>
    </source>
</evidence>
<evidence type="ECO:0000313" key="13">
    <source>
        <dbReference type="Proteomes" id="UP000028630"/>
    </source>
</evidence>
<reference evidence="13" key="1">
    <citation type="submission" date="2014-05" db="EMBL/GenBank/DDBJ databases">
        <title>ATOL: Assembling a taxonomically balanced genome-scale reconstruction of the evolutionary history of the Enterobacteriaceae.</title>
        <authorList>
            <person name="Plunkett G. III"/>
            <person name="Neeno-Eckwall E.C."/>
            <person name="Glasner J.D."/>
            <person name="Perna N.T."/>
        </authorList>
    </citation>
    <scope>NUCLEOTIDE SEQUENCE [LARGE SCALE GENOMIC DNA]</scope>
    <source>
        <strain evidence="13">ATCC 49490</strain>
    </source>
</reference>
<comment type="caution">
    <text evidence="12">The sequence shown here is derived from an EMBL/GenBank/DDBJ whole genome shotgun (WGS) entry which is preliminary data.</text>
</comment>
<evidence type="ECO:0000256" key="4">
    <source>
        <dbReference type="ARBA" id="ARBA00022475"/>
    </source>
</evidence>
<dbReference type="GO" id="GO:0015627">
    <property type="term" value="C:type II protein secretion system complex"/>
    <property type="evidence" value="ECO:0007669"/>
    <property type="project" value="InterPro"/>
</dbReference>
<keyword evidence="6" id="KW-0997">Cell inner membrane</keyword>
<evidence type="ECO:0000256" key="11">
    <source>
        <dbReference type="SAM" id="Phobius"/>
    </source>
</evidence>
<dbReference type="NCBIfam" id="TIGR01711">
    <property type="entry name" value="gspJ"/>
    <property type="match status" value="1"/>
</dbReference>
<keyword evidence="8 11" id="KW-1133">Transmembrane helix</keyword>
<keyword evidence="13" id="KW-1185">Reference proteome</keyword>
<dbReference type="SUPFAM" id="SSF54523">
    <property type="entry name" value="Pili subunits"/>
    <property type="match status" value="1"/>
</dbReference>
<evidence type="ECO:0000313" key="12">
    <source>
        <dbReference type="EMBL" id="KFC05166.1"/>
    </source>
</evidence>
<dbReference type="Gene3D" id="3.10.610.10">
    <property type="entry name" value="GSPII I/J protein-like"/>
    <property type="match status" value="1"/>
</dbReference>
<dbReference type="InterPro" id="IPR045584">
    <property type="entry name" value="Pilin-like"/>
</dbReference>
<dbReference type="NCBIfam" id="TIGR02532">
    <property type="entry name" value="IV_pilin_GFxxxE"/>
    <property type="match status" value="1"/>
</dbReference>
<evidence type="ECO:0000256" key="10">
    <source>
        <dbReference type="SAM" id="MobiDB-lite"/>
    </source>
</evidence>
<dbReference type="Pfam" id="PF07963">
    <property type="entry name" value="N_methyl"/>
    <property type="match status" value="1"/>
</dbReference>
<dbReference type="InterPro" id="IPR010055">
    <property type="entry name" value="T2SS_protein-GspJ"/>
</dbReference>
<evidence type="ECO:0000256" key="3">
    <source>
        <dbReference type="ARBA" id="ARBA00021539"/>
    </source>
</evidence>
<evidence type="ECO:0000256" key="7">
    <source>
        <dbReference type="ARBA" id="ARBA00022692"/>
    </source>
</evidence>
<dbReference type="Pfam" id="PF11612">
    <property type="entry name" value="T2SSJ"/>
    <property type="match status" value="1"/>
</dbReference>
<keyword evidence="5" id="KW-0488">Methylation</keyword>
<keyword evidence="7 11" id="KW-0812">Transmembrane</keyword>
<comment type="subcellular location">
    <subcellularLocation>
        <location evidence="1">Cell inner membrane</location>
        <topology evidence="1">Single-pass membrane protein</topology>
    </subcellularLocation>
</comment>
<dbReference type="Proteomes" id="UP000028630">
    <property type="component" value="Unassembled WGS sequence"/>
</dbReference>
<name>A0A085A4M1_9ENTR</name>
<dbReference type="PANTHER" id="PTHR39583">
    <property type="entry name" value="TYPE II SECRETION SYSTEM PROTEIN J-RELATED"/>
    <property type="match status" value="1"/>
</dbReference>
<dbReference type="GO" id="GO:0005886">
    <property type="term" value="C:plasma membrane"/>
    <property type="evidence" value="ECO:0007669"/>
    <property type="project" value="UniProtKB-SubCell"/>
</dbReference>
<dbReference type="eggNOG" id="COG4795">
    <property type="taxonomic scope" value="Bacteria"/>
</dbReference>
<evidence type="ECO:0000256" key="6">
    <source>
        <dbReference type="ARBA" id="ARBA00022519"/>
    </source>
</evidence>
<dbReference type="InterPro" id="IPR051621">
    <property type="entry name" value="T2SS_protein_J"/>
</dbReference>
<dbReference type="GO" id="GO:0015628">
    <property type="term" value="P:protein secretion by the type II secretion system"/>
    <property type="evidence" value="ECO:0007669"/>
    <property type="project" value="InterPro"/>
</dbReference>
<feature type="transmembrane region" description="Helical" evidence="11">
    <location>
        <begin position="12"/>
        <end position="33"/>
    </location>
</feature>
<accession>A0A085A4M1</accession>
<evidence type="ECO:0000256" key="2">
    <source>
        <dbReference type="ARBA" id="ARBA00011084"/>
    </source>
</evidence>
<keyword evidence="9 11" id="KW-0472">Membrane</keyword>